<feature type="transmembrane region" description="Helical" evidence="1">
    <location>
        <begin position="71"/>
        <end position="93"/>
    </location>
</feature>
<dbReference type="Proteomes" id="UP001165341">
    <property type="component" value="Unassembled WGS sequence"/>
</dbReference>
<dbReference type="EMBL" id="JALGAR010000006">
    <property type="protein sequence ID" value="MCI4659635.1"/>
    <property type="molecule type" value="Genomic_DNA"/>
</dbReference>
<comment type="caution">
    <text evidence="2">The sequence shown here is derived from an EMBL/GenBank/DDBJ whole genome shotgun (WGS) entry which is preliminary data.</text>
</comment>
<accession>A0AA41QWV1</accession>
<evidence type="ECO:0000313" key="3">
    <source>
        <dbReference type="Proteomes" id="UP001165341"/>
    </source>
</evidence>
<keyword evidence="1" id="KW-1133">Transmembrane helix</keyword>
<reference evidence="2" key="1">
    <citation type="submission" date="2022-03" db="EMBL/GenBank/DDBJ databases">
        <title>Cryobacterium sp. nov. strain ZS14-85, isolated from Antarctic soil.</title>
        <authorList>
            <person name="Li J."/>
            <person name="Niu G."/>
        </authorList>
    </citation>
    <scope>NUCLEOTIDE SEQUENCE</scope>
    <source>
        <strain evidence="2">ZS14-85</strain>
    </source>
</reference>
<keyword evidence="1" id="KW-0812">Transmembrane</keyword>
<evidence type="ECO:0000256" key="1">
    <source>
        <dbReference type="SAM" id="Phobius"/>
    </source>
</evidence>
<feature type="transmembrane region" description="Helical" evidence="1">
    <location>
        <begin position="32"/>
        <end position="56"/>
    </location>
</feature>
<sequence>MDNAPPRQKATPLMPNTLKIRDTAKPLVPLKFALFGNALTLTGNLFLVSLVAYIVLNGYAGDLEFWDTLPAILPVMMVILLLMIFASSFGLMIRENVDKYRREHVLARRTAHPAGTR</sequence>
<proteinExistence type="predicted"/>
<name>A0AA41QWV1_9MICO</name>
<evidence type="ECO:0000313" key="2">
    <source>
        <dbReference type="EMBL" id="MCI4659635.1"/>
    </source>
</evidence>
<organism evidence="2 3">
    <name type="scientific">Cryobacterium zhongshanensis</name>
    <dbReference type="NCBI Taxonomy" id="2928153"/>
    <lineage>
        <taxon>Bacteria</taxon>
        <taxon>Bacillati</taxon>
        <taxon>Actinomycetota</taxon>
        <taxon>Actinomycetes</taxon>
        <taxon>Micrococcales</taxon>
        <taxon>Microbacteriaceae</taxon>
        <taxon>Cryobacterium</taxon>
    </lineage>
</organism>
<keyword evidence="3" id="KW-1185">Reference proteome</keyword>
<protein>
    <submittedName>
        <fullName evidence="2">Uncharacterized protein</fullName>
    </submittedName>
</protein>
<gene>
    <name evidence="2" type="ORF">MQH31_17665</name>
</gene>
<keyword evidence="1" id="KW-0472">Membrane</keyword>
<dbReference type="AlphaFoldDB" id="A0AA41QWV1"/>
<dbReference type="RefSeq" id="WP_243013126.1">
    <property type="nucleotide sequence ID" value="NZ_JALGAR010000006.1"/>
</dbReference>